<comment type="caution">
    <text evidence="2">The sequence shown here is derived from an EMBL/GenBank/DDBJ whole genome shotgun (WGS) entry which is preliminary data.</text>
</comment>
<gene>
    <name evidence="2" type="ORF">IFM89_011922</name>
</gene>
<keyword evidence="3" id="KW-1185">Reference proteome</keyword>
<reference evidence="2 3" key="1">
    <citation type="submission" date="2020-10" db="EMBL/GenBank/DDBJ databases">
        <title>The Coptis chinensis genome and diversification of protoberbering-type alkaloids.</title>
        <authorList>
            <person name="Wang B."/>
            <person name="Shu S."/>
            <person name="Song C."/>
            <person name="Liu Y."/>
        </authorList>
    </citation>
    <scope>NUCLEOTIDE SEQUENCE [LARGE SCALE GENOMIC DNA]</scope>
    <source>
        <strain evidence="2">HL-2020</strain>
        <tissue evidence="2">Leaf</tissue>
    </source>
</reference>
<evidence type="ECO:0000313" key="2">
    <source>
        <dbReference type="EMBL" id="KAF9608884.1"/>
    </source>
</evidence>
<feature type="compositionally biased region" description="Basic and acidic residues" evidence="1">
    <location>
        <begin position="42"/>
        <end position="66"/>
    </location>
</feature>
<dbReference type="AlphaFoldDB" id="A0A835I1L5"/>
<protein>
    <submittedName>
        <fullName evidence="2">Uncharacterized protein</fullName>
    </submittedName>
</protein>
<dbReference type="Proteomes" id="UP000631114">
    <property type="component" value="Unassembled WGS sequence"/>
</dbReference>
<feature type="region of interest" description="Disordered" evidence="1">
    <location>
        <begin position="88"/>
        <end position="111"/>
    </location>
</feature>
<dbReference type="PANTHER" id="PTHR36387:SF2">
    <property type="entry name" value="UDP-N-ACETYLMURAMOYL-L-ALANYL-D-GLUTAMATE-2, 6-DIAMINOPIMELATE LIGASE"/>
    <property type="match status" value="1"/>
</dbReference>
<evidence type="ECO:0000256" key="1">
    <source>
        <dbReference type="SAM" id="MobiDB-lite"/>
    </source>
</evidence>
<accession>A0A835I1L5</accession>
<name>A0A835I1L5_9MAGN</name>
<evidence type="ECO:0000313" key="3">
    <source>
        <dbReference type="Proteomes" id="UP000631114"/>
    </source>
</evidence>
<feature type="region of interest" description="Disordered" evidence="1">
    <location>
        <begin position="23"/>
        <end position="70"/>
    </location>
</feature>
<dbReference type="EMBL" id="JADFTS010000004">
    <property type="protein sequence ID" value="KAF9608884.1"/>
    <property type="molecule type" value="Genomic_DNA"/>
</dbReference>
<dbReference type="PANTHER" id="PTHR36387">
    <property type="entry name" value="UDP-N-ACETYLMURAMOYL-L-ALANYL-D-GLUTAMATE-2, 6-DIAMINOPIMELATE LIGASE"/>
    <property type="match status" value="1"/>
</dbReference>
<organism evidence="2 3">
    <name type="scientific">Coptis chinensis</name>
    <dbReference type="NCBI Taxonomy" id="261450"/>
    <lineage>
        <taxon>Eukaryota</taxon>
        <taxon>Viridiplantae</taxon>
        <taxon>Streptophyta</taxon>
        <taxon>Embryophyta</taxon>
        <taxon>Tracheophyta</taxon>
        <taxon>Spermatophyta</taxon>
        <taxon>Magnoliopsida</taxon>
        <taxon>Ranunculales</taxon>
        <taxon>Ranunculaceae</taxon>
        <taxon>Coptidoideae</taxon>
        <taxon>Coptis</taxon>
    </lineage>
</organism>
<sequence>MDCSNWDTSVKCSYVLCSSRVTRERKERQRLWAQRKTPRPPKGNERAEEVTDSGQHKDEEPHEAAAVKHGMLPTDIVNLLAAREKQVFLSDSEDDKNEEKPAPRKKKQKHYGPEAVILNEIPHAPCLQTSLDFLKKKKMQVSRSHSVLENSNQALRLISSCGLLRKK</sequence>
<proteinExistence type="predicted"/>
<dbReference type="OrthoDB" id="1869542at2759"/>